<evidence type="ECO:0008006" key="3">
    <source>
        <dbReference type="Google" id="ProtNLM"/>
    </source>
</evidence>
<organism evidence="1 2">
    <name type="scientific">Persicobacter diffluens</name>
    <dbReference type="NCBI Taxonomy" id="981"/>
    <lineage>
        <taxon>Bacteria</taxon>
        <taxon>Pseudomonadati</taxon>
        <taxon>Bacteroidota</taxon>
        <taxon>Cytophagia</taxon>
        <taxon>Cytophagales</taxon>
        <taxon>Persicobacteraceae</taxon>
        <taxon>Persicobacter</taxon>
    </lineage>
</organism>
<name>A0AAN4VW73_9BACT</name>
<comment type="caution">
    <text evidence="1">The sequence shown here is derived from an EMBL/GenBank/DDBJ whole genome shotgun (WGS) entry which is preliminary data.</text>
</comment>
<dbReference type="SUPFAM" id="SSF74653">
    <property type="entry name" value="TolA/TonB C-terminal domain"/>
    <property type="match status" value="1"/>
</dbReference>
<dbReference type="EMBL" id="BQKE01000001">
    <property type="protein sequence ID" value="GJM59925.1"/>
    <property type="molecule type" value="Genomic_DNA"/>
</dbReference>
<sequence length="127" mass="14429">MEVANAEVDKVMTVVDAPPEFEGGMPAFYKHIWKNFKLPAACQESYIWGKVWVEFVVTKEGKLVSPKIIKGLGDQLEDGTLHPAVKAFHEEMLRVFSHSPRWKPGTHEGVARNVRIVLLARIIHRQI</sequence>
<dbReference type="Proteomes" id="UP001310022">
    <property type="component" value="Unassembled WGS sequence"/>
</dbReference>
<dbReference type="AlphaFoldDB" id="A0AAN4VW73"/>
<gene>
    <name evidence="1" type="ORF">PEDI_04770</name>
</gene>
<protein>
    <recommendedName>
        <fullName evidence="3">TonB C-terminal domain-containing protein</fullName>
    </recommendedName>
</protein>
<evidence type="ECO:0000313" key="1">
    <source>
        <dbReference type="EMBL" id="GJM59925.1"/>
    </source>
</evidence>
<evidence type="ECO:0000313" key="2">
    <source>
        <dbReference type="Proteomes" id="UP001310022"/>
    </source>
</evidence>
<proteinExistence type="predicted"/>
<keyword evidence="2" id="KW-1185">Reference proteome</keyword>
<dbReference type="Gene3D" id="3.30.1150.10">
    <property type="match status" value="1"/>
</dbReference>
<reference evidence="1 2" key="1">
    <citation type="submission" date="2021-12" db="EMBL/GenBank/DDBJ databases">
        <title>Genome sequencing of bacteria with rrn-lacking chromosome and rrn-plasmid.</title>
        <authorList>
            <person name="Anda M."/>
            <person name="Iwasaki W."/>
        </authorList>
    </citation>
    <scope>NUCLEOTIDE SEQUENCE [LARGE SCALE GENOMIC DNA]</scope>
    <source>
        <strain evidence="1 2">NBRC 15940</strain>
    </source>
</reference>
<accession>A0AAN4VW73</accession>